<organism evidence="2 3">
    <name type="scientific">Siminovitchia fortis</name>
    <dbReference type="NCBI Taxonomy" id="254758"/>
    <lineage>
        <taxon>Bacteria</taxon>
        <taxon>Bacillati</taxon>
        <taxon>Bacillota</taxon>
        <taxon>Bacilli</taxon>
        <taxon>Bacillales</taxon>
        <taxon>Bacillaceae</taxon>
        <taxon>Siminovitchia</taxon>
    </lineage>
</organism>
<dbReference type="Proteomes" id="UP000273811">
    <property type="component" value="Unassembled WGS sequence"/>
</dbReference>
<evidence type="ECO:0000313" key="2">
    <source>
        <dbReference type="EMBL" id="RWR03963.1"/>
    </source>
</evidence>
<feature type="coiled-coil region" evidence="1">
    <location>
        <begin position="26"/>
        <end position="70"/>
    </location>
</feature>
<gene>
    <name evidence="2" type="ORF">D4N35_017825</name>
</gene>
<dbReference type="EMBL" id="QYTU02000098">
    <property type="protein sequence ID" value="RWR03963.1"/>
    <property type="molecule type" value="Genomic_DNA"/>
</dbReference>
<sequence>MEKKLDLILQKLDSLESGQKEVQAGQKELTKRLERTETKIDAITNQVANNAEQLQELRNEQQLIKQASMETNEGVKQLKTIQDSQHRIIELLSARSLEQESELRDLKRVK</sequence>
<comment type="caution">
    <text evidence="2">The sequence shown here is derived from an EMBL/GenBank/DDBJ whole genome shotgun (WGS) entry which is preliminary data.</text>
</comment>
<reference evidence="2" key="1">
    <citation type="submission" date="2018-12" db="EMBL/GenBank/DDBJ databases">
        <authorList>
            <person name="Sun L."/>
            <person name="Chen Z."/>
        </authorList>
    </citation>
    <scope>NUCLEOTIDE SEQUENCE [LARGE SCALE GENOMIC DNA]</scope>
    <source>
        <strain evidence="2">DSM 16012</strain>
    </source>
</reference>
<evidence type="ECO:0000256" key="1">
    <source>
        <dbReference type="SAM" id="Coils"/>
    </source>
</evidence>
<accession>A0A443IIU7</accession>
<dbReference type="RefSeq" id="WP_120076045.1">
    <property type="nucleotide sequence ID" value="NZ_CP126113.1"/>
</dbReference>
<name>A0A443IIU7_9BACI</name>
<evidence type="ECO:0000313" key="3">
    <source>
        <dbReference type="Proteomes" id="UP000273811"/>
    </source>
</evidence>
<keyword evidence="1" id="KW-0175">Coiled coil</keyword>
<dbReference type="OrthoDB" id="2623173at2"/>
<dbReference type="GeneID" id="56390295"/>
<proteinExistence type="predicted"/>
<dbReference type="AlphaFoldDB" id="A0A443IIU7"/>
<keyword evidence="3" id="KW-1185">Reference proteome</keyword>
<protein>
    <submittedName>
        <fullName evidence="2">Uncharacterized protein</fullName>
    </submittedName>
</protein>